<protein>
    <recommendedName>
        <fullName evidence="2">F-box domain-containing protein</fullName>
    </recommendedName>
</protein>
<feature type="region of interest" description="Disordered" evidence="1">
    <location>
        <begin position="1"/>
        <end position="47"/>
    </location>
</feature>
<dbReference type="OrthoDB" id="2884925at2759"/>
<dbReference type="HOGENOM" id="CLU_2122095_0_0_1"/>
<keyword evidence="4" id="KW-1185">Reference proteome</keyword>
<dbReference type="Gene3D" id="1.20.1280.50">
    <property type="match status" value="1"/>
</dbReference>
<evidence type="ECO:0000259" key="2">
    <source>
        <dbReference type="Pfam" id="PF12937"/>
    </source>
</evidence>
<feature type="compositionally biased region" description="Basic and acidic residues" evidence="1">
    <location>
        <begin position="23"/>
        <end position="41"/>
    </location>
</feature>
<name>A0A0C9SXN0_PLICR</name>
<accession>A0A0C9SXN0</accession>
<reference evidence="3 4" key="1">
    <citation type="submission" date="2014-06" db="EMBL/GenBank/DDBJ databases">
        <title>Evolutionary Origins and Diversification of the Mycorrhizal Mutualists.</title>
        <authorList>
            <consortium name="DOE Joint Genome Institute"/>
            <consortium name="Mycorrhizal Genomics Consortium"/>
            <person name="Kohler A."/>
            <person name="Kuo A."/>
            <person name="Nagy L.G."/>
            <person name="Floudas D."/>
            <person name="Copeland A."/>
            <person name="Barry K.W."/>
            <person name="Cichocki N."/>
            <person name="Veneault-Fourrey C."/>
            <person name="LaButti K."/>
            <person name="Lindquist E.A."/>
            <person name="Lipzen A."/>
            <person name="Lundell T."/>
            <person name="Morin E."/>
            <person name="Murat C."/>
            <person name="Riley R."/>
            <person name="Ohm R."/>
            <person name="Sun H."/>
            <person name="Tunlid A."/>
            <person name="Henrissat B."/>
            <person name="Grigoriev I.V."/>
            <person name="Hibbett D.S."/>
            <person name="Martin F."/>
        </authorList>
    </citation>
    <scope>NUCLEOTIDE SEQUENCE [LARGE SCALE GENOMIC DNA]</scope>
    <source>
        <strain evidence="3 4">FD-325 SS-3</strain>
    </source>
</reference>
<organism evidence="3 4">
    <name type="scientific">Plicaturopsis crispa FD-325 SS-3</name>
    <dbReference type="NCBI Taxonomy" id="944288"/>
    <lineage>
        <taxon>Eukaryota</taxon>
        <taxon>Fungi</taxon>
        <taxon>Dikarya</taxon>
        <taxon>Basidiomycota</taxon>
        <taxon>Agaricomycotina</taxon>
        <taxon>Agaricomycetes</taxon>
        <taxon>Agaricomycetidae</taxon>
        <taxon>Amylocorticiales</taxon>
        <taxon>Amylocorticiaceae</taxon>
        <taxon>Plicatura</taxon>
        <taxon>Plicaturopsis crispa</taxon>
    </lineage>
</organism>
<dbReference type="InterPro" id="IPR001810">
    <property type="entry name" value="F-box_dom"/>
</dbReference>
<dbReference type="SUPFAM" id="SSF81383">
    <property type="entry name" value="F-box domain"/>
    <property type="match status" value="1"/>
</dbReference>
<dbReference type="Proteomes" id="UP000053263">
    <property type="component" value="Unassembled WGS sequence"/>
</dbReference>
<evidence type="ECO:0000313" key="3">
    <source>
        <dbReference type="EMBL" id="KII84490.1"/>
    </source>
</evidence>
<dbReference type="EMBL" id="KN832570">
    <property type="protein sequence ID" value="KII84490.1"/>
    <property type="molecule type" value="Genomic_DNA"/>
</dbReference>
<evidence type="ECO:0000313" key="4">
    <source>
        <dbReference type="Proteomes" id="UP000053263"/>
    </source>
</evidence>
<dbReference type="InterPro" id="IPR036047">
    <property type="entry name" value="F-box-like_dom_sf"/>
</dbReference>
<evidence type="ECO:0000256" key="1">
    <source>
        <dbReference type="SAM" id="MobiDB-lite"/>
    </source>
</evidence>
<feature type="domain" description="F-box" evidence="2">
    <location>
        <begin position="50"/>
        <end position="103"/>
    </location>
</feature>
<sequence length="114" mass="12917">MPSDTCDATSTERLEQESVAEPTEARRPAEPPRDTTHDELKIPNNPRTNISCLPNELLINIFSEGPSEVLKGTPPFPITISHVSRHWRFLSLNTPSLWARIHTHPRSPYPYPLP</sequence>
<proteinExistence type="predicted"/>
<gene>
    <name evidence="3" type="ORF">PLICRDRAFT_179316</name>
</gene>
<dbReference type="Pfam" id="PF12937">
    <property type="entry name" value="F-box-like"/>
    <property type="match status" value="1"/>
</dbReference>
<dbReference type="AlphaFoldDB" id="A0A0C9SXN0"/>